<dbReference type="PANTHER" id="PTHR46148">
    <property type="entry name" value="CHROMO DOMAIN-CONTAINING PROTEIN"/>
    <property type="match status" value="1"/>
</dbReference>
<organism evidence="2 3">
    <name type="scientific">Microthlaspi erraticum</name>
    <dbReference type="NCBI Taxonomy" id="1685480"/>
    <lineage>
        <taxon>Eukaryota</taxon>
        <taxon>Viridiplantae</taxon>
        <taxon>Streptophyta</taxon>
        <taxon>Embryophyta</taxon>
        <taxon>Tracheophyta</taxon>
        <taxon>Spermatophyta</taxon>
        <taxon>Magnoliopsida</taxon>
        <taxon>eudicotyledons</taxon>
        <taxon>Gunneridae</taxon>
        <taxon>Pentapetalae</taxon>
        <taxon>rosids</taxon>
        <taxon>malvids</taxon>
        <taxon>Brassicales</taxon>
        <taxon>Brassicaceae</taxon>
        <taxon>Coluteocarpeae</taxon>
        <taxon>Microthlaspi</taxon>
    </lineage>
</organism>
<protein>
    <recommendedName>
        <fullName evidence="1">Tf2-1-like SH3-like domain-containing protein</fullName>
    </recommendedName>
</protein>
<dbReference type="InterPro" id="IPR056924">
    <property type="entry name" value="SH3_Tf2-1"/>
</dbReference>
<dbReference type="Pfam" id="PF24626">
    <property type="entry name" value="SH3_Tf2-1"/>
    <property type="match status" value="1"/>
</dbReference>
<gene>
    <name evidence="2" type="ORF">MERR_LOCUS46176</name>
</gene>
<proteinExistence type="predicted"/>
<keyword evidence="3" id="KW-1185">Reference proteome</keyword>
<evidence type="ECO:0000313" key="3">
    <source>
        <dbReference type="Proteomes" id="UP000467841"/>
    </source>
</evidence>
<dbReference type="OrthoDB" id="1027719at2759"/>
<name>A0A6D2L3L4_9BRAS</name>
<sequence>MEPYLIIERIGAVAYRLELPAELEAFHDVFHVSVLRKVVAEKELIIPQPPKDLELDLSVKGRPVSILSRRDGGSMGKKARTVQICWERDGIQEVTWETEQHMRQDYPELFTEDSGVLNSGTNSLEVGENCETRFGLAKAQ</sequence>
<dbReference type="Proteomes" id="UP000467841">
    <property type="component" value="Unassembled WGS sequence"/>
</dbReference>
<reference evidence="2" key="1">
    <citation type="submission" date="2020-01" db="EMBL/GenBank/DDBJ databases">
        <authorList>
            <person name="Mishra B."/>
        </authorList>
    </citation>
    <scope>NUCLEOTIDE SEQUENCE [LARGE SCALE GENOMIC DNA]</scope>
</reference>
<evidence type="ECO:0000313" key="2">
    <source>
        <dbReference type="EMBL" id="CAA7058940.1"/>
    </source>
</evidence>
<accession>A0A6D2L3L4</accession>
<dbReference type="EMBL" id="CACVBM020001741">
    <property type="protein sequence ID" value="CAA7058940.1"/>
    <property type="molecule type" value="Genomic_DNA"/>
</dbReference>
<feature type="domain" description="Tf2-1-like SH3-like" evidence="1">
    <location>
        <begin position="2"/>
        <end position="38"/>
    </location>
</feature>
<evidence type="ECO:0000259" key="1">
    <source>
        <dbReference type="Pfam" id="PF24626"/>
    </source>
</evidence>
<dbReference type="PANTHER" id="PTHR46148:SF57">
    <property type="entry name" value="OS12G0499874 PROTEIN"/>
    <property type="match status" value="1"/>
</dbReference>
<comment type="caution">
    <text evidence="2">The sequence shown here is derived from an EMBL/GenBank/DDBJ whole genome shotgun (WGS) entry which is preliminary data.</text>
</comment>
<dbReference type="AlphaFoldDB" id="A0A6D2L3L4"/>